<comment type="caution">
    <text evidence="1">The sequence shown here is derived from an EMBL/GenBank/DDBJ whole genome shotgun (WGS) entry which is preliminary data.</text>
</comment>
<sequence>MMFSMKSGRGRMHAVYGARGTMPRCRRCALSVRADLSEMQTKRVDIRFFPDASPQT</sequence>
<organism evidence="1 2">
    <name type="scientific">Ralstonia solanacearum</name>
    <name type="common">Pseudomonas solanacearum</name>
    <dbReference type="NCBI Taxonomy" id="305"/>
    <lineage>
        <taxon>Bacteria</taxon>
        <taxon>Pseudomonadati</taxon>
        <taxon>Pseudomonadota</taxon>
        <taxon>Betaproteobacteria</taxon>
        <taxon>Burkholderiales</taxon>
        <taxon>Burkholderiaceae</taxon>
        <taxon>Ralstonia</taxon>
        <taxon>Ralstonia solanacearum species complex</taxon>
    </lineage>
</organism>
<accession>A0AAE3NGS0</accession>
<evidence type="ECO:0000313" key="2">
    <source>
        <dbReference type="Proteomes" id="UP001143674"/>
    </source>
</evidence>
<reference evidence="1" key="1">
    <citation type="submission" date="2021-09" db="EMBL/GenBank/DDBJ databases">
        <title>Genomic analysis of Ralstonia spp.</title>
        <authorList>
            <person name="Aburjaile F."/>
            <person name="Ariute J.C."/>
            <person name="Pais A.K.L."/>
            <person name="Albuquerque G.M.R."/>
            <person name="Silva A.M.F."/>
            <person name="Brenig B."/>
            <person name="Azevedo V."/>
            <person name="Matiuzzi M."/>
            <person name="Ramos R."/>
            <person name="Goes-Neto A."/>
            <person name="Soares S."/>
            <person name="Iseppon A.M.B."/>
            <person name="Souza E."/>
            <person name="Gama M."/>
        </authorList>
    </citation>
    <scope>NUCLEOTIDE SEQUENCE</scope>
    <source>
        <strain evidence="1">B4</strain>
    </source>
</reference>
<proteinExistence type="predicted"/>
<dbReference type="AlphaFoldDB" id="A0AAE3NGS0"/>
<dbReference type="RefSeq" id="WP_155282227.1">
    <property type="nucleotide sequence ID" value="NZ_CDLX01000001.1"/>
</dbReference>
<dbReference type="EMBL" id="JAIVEX010000003">
    <property type="protein sequence ID" value="MDB0521268.1"/>
    <property type="molecule type" value="Genomic_DNA"/>
</dbReference>
<evidence type="ECO:0000313" key="1">
    <source>
        <dbReference type="EMBL" id="MDB0521268.1"/>
    </source>
</evidence>
<dbReference type="Proteomes" id="UP001143674">
    <property type="component" value="Unassembled WGS sequence"/>
</dbReference>
<name>A0AAE3NGS0_RALSL</name>
<protein>
    <submittedName>
        <fullName evidence="1">Uncharacterized protein</fullName>
    </submittedName>
</protein>
<gene>
    <name evidence="1" type="ORF">LBW55_06525</name>
</gene>